<dbReference type="PANTHER" id="PTHR46233:SF4">
    <property type="entry name" value="METALLO-BETA-LACTAMASE DOMAIN-CONTAINING PROTEIN"/>
    <property type="match status" value="1"/>
</dbReference>
<comment type="caution">
    <text evidence="2">The sequence shown here is derived from an EMBL/GenBank/DDBJ whole genome shotgun (WGS) entry which is preliminary data.</text>
</comment>
<dbReference type="InterPro" id="IPR036866">
    <property type="entry name" value="RibonucZ/Hydroxyglut_hydro"/>
</dbReference>
<keyword evidence="2" id="KW-0378">Hydrolase</keyword>
<dbReference type="PANTHER" id="PTHR46233">
    <property type="entry name" value="HYDROXYACYLGLUTATHIONE HYDROLASE GLOC"/>
    <property type="match status" value="1"/>
</dbReference>
<dbReference type="Gene3D" id="3.60.15.10">
    <property type="entry name" value="Ribonuclease Z/Hydroxyacylglutathione hydrolase-like"/>
    <property type="match status" value="1"/>
</dbReference>
<sequence>MLPRVDRVVTSRTVEINDEPVTIENNIWLMGDDEQVLVVDAAHDGDAIKEAIGDRRLFAIACTHGHRYHVDQAPAVADSVGGPILLNAADQVIWERVHPDHAPDGELPHGEVLRVAHVDVRVLHTPGHSDGSVCLYVAALGAVFTGDTLLKGGPGPTDWSLSRFPTLLRSLEERVLALPAETRVLPGHGEETTIGDEAPHLADWIAVGPS</sequence>
<dbReference type="InterPro" id="IPR001279">
    <property type="entry name" value="Metallo-B-lactamas"/>
</dbReference>
<evidence type="ECO:0000313" key="2">
    <source>
        <dbReference type="EMBL" id="NMH95514.1"/>
    </source>
</evidence>
<dbReference type="RefSeq" id="WP_169416165.1">
    <property type="nucleotide sequence ID" value="NZ_JAAXKZ010000201.1"/>
</dbReference>
<dbReference type="InterPro" id="IPR051453">
    <property type="entry name" value="MBL_Glyoxalase_II"/>
</dbReference>
<dbReference type="EMBL" id="JAAXKZ010000201">
    <property type="protein sequence ID" value="NMH95514.1"/>
    <property type="molecule type" value="Genomic_DNA"/>
</dbReference>
<evidence type="ECO:0000313" key="3">
    <source>
        <dbReference type="Proteomes" id="UP000586918"/>
    </source>
</evidence>
<evidence type="ECO:0000259" key="1">
    <source>
        <dbReference type="SMART" id="SM00849"/>
    </source>
</evidence>
<proteinExistence type="predicted"/>
<feature type="domain" description="Metallo-beta-lactamase" evidence="1">
    <location>
        <begin position="24"/>
        <end position="188"/>
    </location>
</feature>
<dbReference type="Pfam" id="PF00753">
    <property type="entry name" value="Lactamase_B"/>
    <property type="match status" value="1"/>
</dbReference>
<dbReference type="GO" id="GO:0016787">
    <property type="term" value="F:hydrolase activity"/>
    <property type="evidence" value="ECO:0007669"/>
    <property type="project" value="UniProtKB-KW"/>
</dbReference>
<dbReference type="AlphaFoldDB" id="A0A848DTI2"/>
<dbReference type="CDD" id="cd06262">
    <property type="entry name" value="metallo-hydrolase-like_MBL-fold"/>
    <property type="match status" value="1"/>
</dbReference>
<dbReference type="SUPFAM" id="SSF56281">
    <property type="entry name" value="Metallo-hydrolase/oxidoreductase"/>
    <property type="match status" value="1"/>
</dbReference>
<protein>
    <submittedName>
        <fullName evidence="2">MBL fold metallo-hydrolase</fullName>
    </submittedName>
</protein>
<dbReference type="SMART" id="SM00849">
    <property type="entry name" value="Lactamase_B"/>
    <property type="match status" value="1"/>
</dbReference>
<organism evidence="2 3">
    <name type="scientific">Pseudonocardia bannensis</name>
    <dbReference type="NCBI Taxonomy" id="630973"/>
    <lineage>
        <taxon>Bacteria</taxon>
        <taxon>Bacillati</taxon>
        <taxon>Actinomycetota</taxon>
        <taxon>Actinomycetes</taxon>
        <taxon>Pseudonocardiales</taxon>
        <taxon>Pseudonocardiaceae</taxon>
        <taxon>Pseudonocardia</taxon>
    </lineage>
</organism>
<gene>
    <name evidence="2" type="ORF">HF519_29025</name>
</gene>
<reference evidence="2 3" key="1">
    <citation type="submission" date="2020-04" db="EMBL/GenBank/DDBJ databases">
        <authorList>
            <person name="Klaysubun C."/>
            <person name="Duangmal K."/>
            <person name="Lipun K."/>
        </authorList>
    </citation>
    <scope>NUCLEOTIDE SEQUENCE [LARGE SCALE GENOMIC DNA]</scope>
    <source>
        <strain evidence="2 3">DSM 45300</strain>
    </source>
</reference>
<keyword evidence="3" id="KW-1185">Reference proteome</keyword>
<dbReference type="Proteomes" id="UP000586918">
    <property type="component" value="Unassembled WGS sequence"/>
</dbReference>
<accession>A0A848DTI2</accession>
<name>A0A848DTI2_9PSEU</name>